<dbReference type="AlphaFoldDB" id="A0A9N9VUM2"/>
<organism evidence="1 2">
    <name type="scientific">Clonostachys solani</name>
    <dbReference type="NCBI Taxonomy" id="160281"/>
    <lineage>
        <taxon>Eukaryota</taxon>
        <taxon>Fungi</taxon>
        <taxon>Dikarya</taxon>
        <taxon>Ascomycota</taxon>
        <taxon>Pezizomycotina</taxon>
        <taxon>Sordariomycetes</taxon>
        <taxon>Hypocreomycetidae</taxon>
        <taxon>Hypocreales</taxon>
        <taxon>Bionectriaceae</taxon>
        <taxon>Clonostachys</taxon>
    </lineage>
</organism>
<sequence length="59" mass="6196">MADPATKECYAGSDYNVALTSLATAHPLAFFTLPLIPTVALSSIGTYRELGLPLKAIAE</sequence>
<gene>
    <name evidence="1" type="ORF">CSOL1703_00002787</name>
</gene>
<dbReference type="EMBL" id="CABFOC020000002">
    <property type="protein sequence ID" value="CAH0036943.1"/>
    <property type="molecule type" value="Genomic_DNA"/>
</dbReference>
<comment type="caution">
    <text evidence="1">The sequence shown here is derived from an EMBL/GenBank/DDBJ whole genome shotgun (WGS) entry which is preliminary data.</text>
</comment>
<protein>
    <submittedName>
        <fullName evidence="1">Uncharacterized protein</fullName>
    </submittedName>
</protein>
<reference evidence="2" key="1">
    <citation type="submission" date="2019-06" db="EMBL/GenBank/DDBJ databases">
        <authorList>
            <person name="Broberg M."/>
        </authorList>
    </citation>
    <scope>NUCLEOTIDE SEQUENCE [LARGE SCALE GENOMIC DNA]</scope>
</reference>
<dbReference type="Proteomes" id="UP000775872">
    <property type="component" value="Unassembled WGS sequence"/>
</dbReference>
<keyword evidence="2" id="KW-1185">Reference proteome</keyword>
<evidence type="ECO:0000313" key="2">
    <source>
        <dbReference type="Proteomes" id="UP000775872"/>
    </source>
</evidence>
<accession>A0A9N9VUM2</accession>
<reference evidence="1 2" key="2">
    <citation type="submission" date="2021-10" db="EMBL/GenBank/DDBJ databases">
        <authorList>
            <person name="Piombo E."/>
        </authorList>
    </citation>
    <scope>NUCLEOTIDE SEQUENCE [LARGE SCALE GENOMIC DNA]</scope>
</reference>
<name>A0A9N9VUM2_9HYPO</name>
<proteinExistence type="predicted"/>
<evidence type="ECO:0000313" key="1">
    <source>
        <dbReference type="EMBL" id="CAH0036943.1"/>
    </source>
</evidence>